<accession>A0A226DUN6</accession>
<dbReference type="SUPFAM" id="SSF48264">
    <property type="entry name" value="Cytochrome P450"/>
    <property type="match status" value="1"/>
</dbReference>
<dbReference type="PRINTS" id="PR00463">
    <property type="entry name" value="EP450I"/>
</dbReference>
<evidence type="ECO:0000256" key="6">
    <source>
        <dbReference type="ARBA" id="ARBA00023004"/>
    </source>
</evidence>
<dbReference type="InterPro" id="IPR001128">
    <property type="entry name" value="Cyt_P450"/>
</dbReference>
<keyword evidence="11" id="KW-1185">Reference proteome</keyword>
<evidence type="ECO:0000256" key="5">
    <source>
        <dbReference type="ARBA" id="ARBA00023002"/>
    </source>
</evidence>
<gene>
    <name evidence="10" type="ORF">Fcan01_16456</name>
</gene>
<dbReference type="GO" id="GO:0005506">
    <property type="term" value="F:iron ion binding"/>
    <property type="evidence" value="ECO:0007669"/>
    <property type="project" value="InterPro"/>
</dbReference>
<keyword evidence="6 8" id="KW-0408">Iron</keyword>
<dbReference type="AlphaFoldDB" id="A0A226DUN6"/>
<dbReference type="Proteomes" id="UP000198287">
    <property type="component" value="Unassembled WGS sequence"/>
</dbReference>
<dbReference type="InterPro" id="IPR002401">
    <property type="entry name" value="Cyt_P450_E_grp-I"/>
</dbReference>
<comment type="caution">
    <text evidence="10">The sequence shown here is derived from an EMBL/GenBank/DDBJ whole genome shotgun (WGS) entry which is preliminary data.</text>
</comment>
<feature type="binding site" description="axial binding residue" evidence="8">
    <location>
        <position position="357"/>
    </location>
    <ligand>
        <name>heme</name>
        <dbReference type="ChEBI" id="CHEBI:30413"/>
    </ligand>
    <ligandPart>
        <name>Fe</name>
        <dbReference type="ChEBI" id="CHEBI:18248"/>
    </ligandPart>
</feature>
<name>A0A226DUN6_FOLCA</name>
<comment type="cofactor">
    <cofactor evidence="1 8">
        <name>heme</name>
        <dbReference type="ChEBI" id="CHEBI:30413"/>
    </cofactor>
</comment>
<dbReference type="InterPro" id="IPR017972">
    <property type="entry name" value="Cyt_P450_CS"/>
</dbReference>
<keyword evidence="3 8" id="KW-0349">Heme</keyword>
<evidence type="ECO:0000256" key="8">
    <source>
        <dbReference type="PIRSR" id="PIRSR602401-1"/>
    </source>
</evidence>
<evidence type="ECO:0000313" key="10">
    <source>
        <dbReference type="EMBL" id="OXA48953.1"/>
    </source>
</evidence>
<evidence type="ECO:0000313" key="11">
    <source>
        <dbReference type="Proteomes" id="UP000198287"/>
    </source>
</evidence>
<dbReference type="GO" id="GO:0020037">
    <property type="term" value="F:heme binding"/>
    <property type="evidence" value="ECO:0007669"/>
    <property type="project" value="InterPro"/>
</dbReference>
<dbReference type="GO" id="GO:0005737">
    <property type="term" value="C:cytoplasm"/>
    <property type="evidence" value="ECO:0007669"/>
    <property type="project" value="TreeGrafter"/>
</dbReference>
<evidence type="ECO:0000256" key="7">
    <source>
        <dbReference type="ARBA" id="ARBA00023033"/>
    </source>
</evidence>
<dbReference type="GO" id="GO:0006082">
    <property type="term" value="P:organic acid metabolic process"/>
    <property type="evidence" value="ECO:0007669"/>
    <property type="project" value="TreeGrafter"/>
</dbReference>
<evidence type="ECO:0000256" key="1">
    <source>
        <dbReference type="ARBA" id="ARBA00001971"/>
    </source>
</evidence>
<dbReference type="PANTHER" id="PTHR24300:SF376">
    <property type="entry name" value="CYTOCHROME P450 15A1"/>
    <property type="match status" value="1"/>
</dbReference>
<dbReference type="OrthoDB" id="1055148at2759"/>
<evidence type="ECO:0000256" key="9">
    <source>
        <dbReference type="RuleBase" id="RU000461"/>
    </source>
</evidence>
<dbReference type="EMBL" id="LNIX01000011">
    <property type="protein sequence ID" value="OXA48953.1"/>
    <property type="molecule type" value="Genomic_DNA"/>
</dbReference>
<proteinExistence type="inferred from homology"/>
<sequence>MQSILSNEAALGRDVTGIFADRCGHQNLGITMSEGEIWEKTRTWTFKTLSKLGCGNARNMENYIRMASESIFAQIDDSIMARVDIEVDKIFQKSILSMTWLMIVGKLSPEDGPDIELLSDKGRAFMESSFFGAGITNVFPILRFIFPHWLGYNVQMDFFTTCNKIAKNLFLEGKAKQDLHRTPEEAKNFVDLFSQNCNSDPKTFNCENFQLIFQDLLLGSTDTTSSHMEAAFLHLVTFPEIQEKIYREILQVSGEGKPLNFSDRNSMPYIQAFLHETHRMSRIAQNLGPRRVLRDLKYKEFTIKKDTVILPDTRLYCEDKIIWQDPENFRPERFNNSDGELVNTEKMITFSFGKRACPGERQANILSFLLLTSILQRYKLSLPEGETKPRLDMKLGFSQRPYPFKIRCTWRKEFVRDYLQ</sequence>
<organism evidence="10 11">
    <name type="scientific">Folsomia candida</name>
    <name type="common">Springtail</name>
    <dbReference type="NCBI Taxonomy" id="158441"/>
    <lineage>
        <taxon>Eukaryota</taxon>
        <taxon>Metazoa</taxon>
        <taxon>Ecdysozoa</taxon>
        <taxon>Arthropoda</taxon>
        <taxon>Hexapoda</taxon>
        <taxon>Collembola</taxon>
        <taxon>Entomobryomorpha</taxon>
        <taxon>Isotomoidea</taxon>
        <taxon>Isotomidae</taxon>
        <taxon>Proisotominae</taxon>
        <taxon>Folsomia</taxon>
    </lineage>
</organism>
<dbReference type="PANTHER" id="PTHR24300">
    <property type="entry name" value="CYTOCHROME P450 508A4-RELATED"/>
    <property type="match status" value="1"/>
</dbReference>
<keyword evidence="7 9" id="KW-0503">Monooxygenase</keyword>
<dbReference type="Pfam" id="PF00067">
    <property type="entry name" value="p450"/>
    <property type="match status" value="1"/>
</dbReference>
<dbReference type="PROSITE" id="PS00086">
    <property type="entry name" value="CYTOCHROME_P450"/>
    <property type="match status" value="1"/>
</dbReference>
<keyword evidence="4 8" id="KW-0479">Metal-binding</keyword>
<dbReference type="GO" id="GO:0008395">
    <property type="term" value="F:steroid hydroxylase activity"/>
    <property type="evidence" value="ECO:0007669"/>
    <property type="project" value="TreeGrafter"/>
</dbReference>
<evidence type="ECO:0000256" key="2">
    <source>
        <dbReference type="ARBA" id="ARBA00010617"/>
    </source>
</evidence>
<dbReference type="InterPro" id="IPR050182">
    <property type="entry name" value="Cytochrome_P450_fam2"/>
</dbReference>
<dbReference type="OMA" id="WHESEEF"/>
<keyword evidence="5 9" id="KW-0560">Oxidoreductase</keyword>
<protein>
    <submittedName>
        <fullName evidence="10">Cytochrome P450 2D11</fullName>
    </submittedName>
</protein>
<dbReference type="GO" id="GO:0006805">
    <property type="term" value="P:xenobiotic metabolic process"/>
    <property type="evidence" value="ECO:0007669"/>
    <property type="project" value="TreeGrafter"/>
</dbReference>
<evidence type="ECO:0000256" key="3">
    <source>
        <dbReference type="ARBA" id="ARBA00022617"/>
    </source>
</evidence>
<comment type="similarity">
    <text evidence="2 9">Belongs to the cytochrome P450 family.</text>
</comment>
<dbReference type="Gene3D" id="1.10.630.10">
    <property type="entry name" value="Cytochrome P450"/>
    <property type="match status" value="1"/>
</dbReference>
<reference evidence="10 11" key="1">
    <citation type="submission" date="2015-12" db="EMBL/GenBank/DDBJ databases">
        <title>The genome of Folsomia candida.</title>
        <authorList>
            <person name="Faddeeva A."/>
            <person name="Derks M.F."/>
            <person name="Anvar Y."/>
            <person name="Smit S."/>
            <person name="Van Straalen N."/>
            <person name="Roelofs D."/>
        </authorList>
    </citation>
    <scope>NUCLEOTIDE SEQUENCE [LARGE SCALE GENOMIC DNA]</scope>
    <source>
        <strain evidence="10 11">VU population</strain>
        <tissue evidence="10">Whole body</tissue>
    </source>
</reference>
<dbReference type="GO" id="GO:0016712">
    <property type="term" value="F:oxidoreductase activity, acting on paired donors, with incorporation or reduction of molecular oxygen, reduced flavin or flavoprotein as one donor, and incorporation of one atom of oxygen"/>
    <property type="evidence" value="ECO:0007669"/>
    <property type="project" value="TreeGrafter"/>
</dbReference>
<evidence type="ECO:0000256" key="4">
    <source>
        <dbReference type="ARBA" id="ARBA00022723"/>
    </source>
</evidence>
<dbReference type="InterPro" id="IPR036396">
    <property type="entry name" value="Cyt_P450_sf"/>
</dbReference>